<sequence>MVRNEILDIVNMTSFLGLPLRTKLVQTFGPVIKDEPRSGRRVTNKVDANLEIVEQDQHISSYDIAKELGIEHKTVFIHLQNDGYTKSRIFARPRELPAPRRPPAPRRSFGGAIADNFVTLSNITLFHVDCAHRPPGDSHADVLVFCF</sequence>
<dbReference type="AlphaFoldDB" id="A0A4C1TGA2"/>
<reference evidence="1 2" key="1">
    <citation type="journal article" date="2019" name="Commun. Biol.">
        <title>The bagworm genome reveals a unique fibroin gene that provides high tensile strength.</title>
        <authorList>
            <person name="Kono N."/>
            <person name="Nakamura H."/>
            <person name="Ohtoshi R."/>
            <person name="Tomita M."/>
            <person name="Numata K."/>
            <person name="Arakawa K."/>
        </authorList>
    </citation>
    <scope>NUCLEOTIDE SEQUENCE [LARGE SCALE GENOMIC DNA]</scope>
</reference>
<comment type="caution">
    <text evidence="1">The sequence shown here is derived from an EMBL/GenBank/DDBJ whole genome shotgun (WGS) entry which is preliminary data.</text>
</comment>
<dbReference type="OrthoDB" id="616263at2759"/>
<protein>
    <recommendedName>
        <fullName evidence="3">Histone-lysine N-methyltransferase SETMAR</fullName>
    </recommendedName>
</protein>
<evidence type="ECO:0000313" key="1">
    <source>
        <dbReference type="EMBL" id="GBP13246.1"/>
    </source>
</evidence>
<proteinExistence type="predicted"/>
<dbReference type="Proteomes" id="UP000299102">
    <property type="component" value="Unassembled WGS sequence"/>
</dbReference>
<gene>
    <name evidence="1" type="ORF">EVAR_8175_1</name>
</gene>
<organism evidence="1 2">
    <name type="scientific">Eumeta variegata</name>
    <name type="common">Bagworm moth</name>
    <name type="synonym">Eumeta japonica</name>
    <dbReference type="NCBI Taxonomy" id="151549"/>
    <lineage>
        <taxon>Eukaryota</taxon>
        <taxon>Metazoa</taxon>
        <taxon>Ecdysozoa</taxon>
        <taxon>Arthropoda</taxon>
        <taxon>Hexapoda</taxon>
        <taxon>Insecta</taxon>
        <taxon>Pterygota</taxon>
        <taxon>Neoptera</taxon>
        <taxon>Endopterygota</taxon>
        <taxon>Lepidoptera</taxon>
        <taxon>Glossata</taxon>
        <taxon>Ditrysia</taxon>
        <taxon>Tineoidea</taxon>
        <taxon>Psychidae</taxon>
        <taxon>Oiketicinae</taxon>
        <taxon>Eumeta</taxon>
    </lineage>
</organism>
<keyword evidence="2" id="KW-1185">Reference proteome</keyword>
<evidence type="ECO:0008006" key="3">
    <source>
        <dbReference type="Google" id="ProtNLM"/>
    </source>
</evidence>
<name>A0A4C1TGA2_EUMVA</name>
<evidence type="ECO:0000313" key="2">
    <source>
        <dbReference type="Proteomes" id="UP000299102"/>
    </source>
</evidence>
<dbReference type="EMBL" id="BGZK01000056">
    <property type="protein sequence ID" value="GBP13246.1"/>
    <property type="molecule type" value="Genomic_DNA"/>
</dbReference>
<accession>A0A4C1TGA2</accession>